<dbReference type="HOGENOM" id="CLU_051917_0_0_1"/>
<reference evidence="2" key="1">
    <citation type="submission" date="2003-08" db="EMBL/GenBank/DDBJ databases">
        <authorList>
            <person name="Birren B."/>
            <person name="Nusbaum C."/>
            <person name="Abebe A."/>
            <person name="Abouelleil A."/>
            <person name="Adekoya E."/>
            <person name="Ait-zahra M."/>
            <person name="Allen N."/>
            <person name="Allen T."/>
            <person name="An P."/>
            <person name="Anderson M."/>
            <person name="Anderson S."/>
            <person name="Arachchi H."/>
            <person name="Armbruster J."/>
            <person name="Bachantsang P."/>
            <person name="Baldwin J."/>
            <person name="Barry A."/>
            <person name="Bayul T."/>
            <person name="Blitshsteyn B."/>
            <person name="Bloom T."/>
            <person name="Blye J."/>
            <person name="Boguslavskiy L."/>
            <person name="Borowsky M."/>
            <person name="Boukhgalter B."/>
            <person name="Brunache A."/>
            <person name="Butler J."/>
            <person name="Calixte N."/>
            <person name="Calvo S."/>
            <person name="Camarata J."/>
            <person name="Campo K."/>
            <person name="Chang J."/>
            <person name="Cheshatsang Y."/>
            <person name="Citroen M."/>
            <person name="Collymore A."/>
            <person name="Considine T."/>
            <person name="Cook A."/>
            <person name="Cooke P."/>
            <person name="Corum B."/>
            <person name="Cuomo C."/>
            <person name="David R."/>
            <person name="Dawoe T."/>
            <person name="Degray S."/>
            <person name="Dodge S."/>
            <person name="Dooley K."/>
            <person name="Dorje P."/>
            <person name="Dorjee K."/>
            <person name="Dorris L."/>
            <person name="Duffey N."/>
            <person name="Dupes A."/>
            <person name="Elkins T."/>
            <person name="Engels R."/>
            <person name="Erickson J."/>
            <person name="Farina A."/>
            <person name="Faro S."/>
            <person name="Ferreira P."/>
            <person name="Fischer H."/>
            <person name="Fitzgerald M."/>
            <person name="Foley K."/>
            <person name="Gage D."/>
            <person name="Galagan J."/>
            <person name="Gearin G."/>
            <person name="Gnerre S."/>
            <person name="Gnirke A."/>
            <person name="Goyette A."/>
            <person name="Graham J."/>
            <person name="Grandbois E."/>
            <person name="Gyaltsen K."/>
            <person name="Hafez N."/>
            <person name="Hagopian D."/>
            <person name="Hagos B."/>
            <person name="Hall J."/>
            <person name="Hatcher B."/>
            <person name="Heller A."/>
            <person name="Higgins H."/>
            <person name="Honan T."/>
            <person name="Horn A."/>
            <person name="Houde N."/>
            <person name="Hughes L."/>
            <person name="Hulme W."/>
            <person name="Husby E."/>
            <person name="Iliev I."/>
            <person name="Jaffe D."/>
            <person name="Jones C."/>
            <person name="Kamal M."/>
            <person name="Kamat A."/>
            <person name="Kamvysselis M."/>
            <person name="Karlsson E."/>
            <person name="Kells C."/>
            <person name="Kieu A."/>
            <person name="Kisner P."/>
            <person name="Kodira C."/>
            <person name="Kulbokas E."/>
            <person name="Labutti K."/>
            <person name="Lama D."/>
            <person name="Landers T."/>
            <person name="Leger J."/>
            <person name="Levine S."/>
            <person name="Lewis D."/>
            <person name="Lewis T."/>
            <person name="Lindblad-toh K."/>
            <person name="Liu X."/>
            <person name="Lokyitsang T."/>
            <person name="Lokyitsang Y."/>
            <person name="Lucien O."/>
            <person name="Lui A."/>
            <person name="Ma L.J."/>
            <person name="Mabbitt R."/>
            <person name="Macdonald J."/>
            <person name="Maclean C."/>
            <person name="Major J."/>
            <person name="Manning J."/>
            <person name="Marabella R."/>
            <person name="Maru K."/>
            <person name="Matthews C."/>
            <person name="Mauceli E."/>
            <person name="Mccarthy M."/>
            <person name="Mcdonough S."/>
            <person name="Mcghee T."/>
            <person name="Meldrim J."/>
            <person name="Meneus L."/>
            <person name="Mesirov J."/>
            <person name="Mihalev A."/>
            <person name="Mihova T."/>
            <person name="Mikkelsen T."/>
            <person name="Mlenga V."/>
            <person name="Moru K."/>
            <person name="Mozes J."/>
            <person name="Mulrain L."/>
            <person name="Munson G."/>
            <person name="Naylor J."/>
            <person name="Newes C."/>
            <person name="Nguyen C."/>
            <person name="Nguyen N."/>
            <person name="Nguyen T."/>
            <person name="Nicol R."/>
            <person name="Nielsen C."/>
            <person name="Nizzari M."/>
            <person name="Norbu C."/>
            <person name="Norbu N."/>
            <person name="O'donnell P."/>
            <person name="Okoawo O."/>
            <person name="O'leary S."/>
            <person name="Omotosho B."/>
            <person name="O'neill K."/>
            <person name="Osman S."/>
            <person name="Parker S."/>
            <person name="Perrin D."/>
            <person name="Phunkhang P."/>
            <person name="Piqani B."/>
            <person name="Purcell S."/>
            <person name="Rachupka T."/>
            <person name="Ramasamy U."/>
            <person name="Rameau R."/>
            <person name="Ray V."/>
            <person name="Raymond C."/>
            <person name="Retta R."/>
            <person name="Richardson S."/>
            <person name="Rise C."/>
            <person name="Rodriguez J."/>
            <person name="Rogers J."/>
            <person name="Rogov P."/>
            <person name="Rutman M."/>
            <person name="Schupbach R."/>
            <person name="Seaman C."/>
            <person name="Settipalli S."/>
            <person name="Sharpe T."/>
            <person name="Sheridan J."/>
            <person name="Sherpa N."/>
            <person name="Shi J."/>
            <person name="Smirnov S."/>
            <person name="Smith C."/>
            <person name="Sougnez C."/>
            <person name="Spencer B."/>
            <person name="Stalker J."/>
            <person name="Stange-thomann N."/>
            <person name="Stavropoulos S."/>
            <person name="Stetson K."/>
            <person name="Stone C."/>
            <person name="Stone S."/>
            <person name="Stubbs M."/>
            <person name="Talamas J."/>
            <person name="Tchuinga P."/>
            <person name="Tenzing P."/>
            <person name="Tesfaye S."/>
            <person name="Theodore J."/>
            <person name="Thoulutsang Y."/>
            <person name="Topham K."/>
            <person name="Towey S."/>
            <person name="Tsamla T."/>
            <person name="Tsomo N."/>
            <person name="Vallee D."/>
            <person name="Vassiliev H."/>
            <person name="Venkataraman V."/>
            <person name="Vinson J."/>
            <person name="Vo A."/>
            <person name="Wade C."/>
            <person name="Wang S."/>
            <person name="Wangchuk T."/>
            <person name="Wangdi T."/>
            <person name="Whittaker C."/>
            <person name="Wilkinson J."/>
            <person name="Wu Y."/>
            <person name="Wyman D."/>
            <person name="Yadav S."/>
            <person name="Yang S."/>
            <person name="Yang X."/>
            <person name="Yeager S."/>
            <person name="Yee E."/>
            <person name="Young G."/>
            <person name="Zainoun J."/>
            <person name="Zembeck L."/>
            <person name="Zimmer A."/>
            <person name="Zody M."/>
            <person name="Lander E."/>
        </authorList>
    </citation>
    <scope>NUCLEOTIDE SEQUENCE [LARGE SCALE GENOMIC DNA]</scope>
</reference>
<keyword evidence="2" id="KW-1185">Reference proteome</keyword>
<evidence type="ECO:0000313" key="1">
    <source>
        <dbReference type="Ensembl" id="ENSCSAVP00000013118.1"/>
    </source>
</evidence>
<dbReference type="PANTHER" id="PTHR35836">
    <property type="entry name" value="VCBS REPEAT-CONTAINING PROTEIN"/>
    <property type="match status" value="1"/>
</dbReference>
<proteinExistence type="predicted"/>
<organism evidence="1 2">
    <name type="scientific">Ciona savignyi</name>
    <name type="common">Pacific transparent sea squirt</name>
    <dbReference type="NCBI Taxonomy" id="51511"/>
    <lineage>
        <taxon>Eukaryota</taxon>
        <taxon>Metazoa</taxon>
        <taxon>Chordata</taxon>
        <taxon>Tunicata</taxon>
        <taxon>Ascidiacea</taxon>
        <taxon>Phlebobranchia</taxon>
        <taxon>Cionidae</taxon>
        <taxon>Ciona</taxon>
    </lineage>
</organism>
<dbReference type="GeneTree" id="ENSGT00530000064808"/>
<dbReference type="Gene3D" id="2.130.10.130">
    <property type="entry name" value="Integrin alpha, N-terminal"/>
    <property type="match status" value="1"/>
</dbReference>
<dbReference type="STRING" id="51511.ENSCSAVP00000013118"/>
<dbReference type="SUPFAM" id="SSF69318">
    <property type="entry name" value="Integrin alpha N-terminal domain"/>
    <property type="match status" value="1"/>
</dbReference>
<evidence type="ECO:0000313" key="2">
    <source>
        <dbReference type="Proteomes" id="UP000007875"/>
    </source>
</evidence>
<name>H2Z6A6_CIOSA</name>
<dbReference type="Ensembl" id="ENSCSAVT00000013267.1">
    <property type="protein sequence ID" value="ENSCSAVP00000013118.1"/>
    <property type="gene ID" value="ENSCSAVG00000007701.1"/>
</dbReference>
<sequence>MIGEGMGWPNAVGRVEKELMPDSETTYWWMTSTFYPPQQSEGQIVLLPVSYNRTTPASPIFVSDRSNQEDWYYSMIDWVDMNQDGWPDIVTSRSRGMPGSIKFSELIWLENPGYRSIWSAVGSWRSHPITNGPDVSFRILRIPLPSGSTRLVIIGAGYWDNKLYAVWCDDPSENWANVDSINERVIDNHGWFFDLQIADVNADGRDDIIVSTWVHGLQQGSVIVYEIPCDFIRDKWRRHTLVDGAVEIPLPDLGSGGKINIFHPILRYNAVSSRKKKPFVLVSGDDDGRVYVLIPNSRKSDNWEYTSHSIYKAAGPVGAIAIDDLNHDGFAEIVVPVVDSNKLVFFTYEPDDIGPSYFVDETRPGMV</sequence>
<dbReference type="Proteomes" id="UP000007875">
    <property type="component" value="Unassembled WGS sequence"/>
</dbReference>
<dbReference type="PANTHER" id="PTHR35836:SF1">
    <property type="entry name" value="VCBS REPEAT-CONTAINING PROTEIN"/>
    <property type="match status" value="1"/>
</dbReference>
<reference evidence="1" key="3">
    <citation type="submission" date="2025-09" db="UniProtKB">
        <authorList>
            <consortium name="Ensembl"/>
        </authorList>
    </citation>
    <scope>IDENTIFICATION</scope>
</reference>
<accession>H2Z6A6</accession>
<dbReference type="AlphaFoldDB" id="H2Z6A6"/>
<dbReference type="eggNOG" id="ENOG502RZVB">
    <property type="taxonomic scope" value="Eukaryota"/>
</dbReference>
<dbReference type="InParanoid" id="H2Z6A6"/>
<protein>
    <recommendedName>
        <fullName evidence="3">VCBS repeat-containing protein</fullName>
    </recommendedName>
</protein>
<dbReference type="InterPro" id="IPR028994">
    <property type="entry name" value="Integrin_alpha_N"/>
</dbReference>
<evidence type="ECO:0008006" key="3">
    <source>
        <dbReference type="Google" id="ProtNLM"/>
    </source>
</evidence>
<reference evidence="1" key="2">
    <citation type="submission" date="2025-08" db="UniProtKB">
        <authorList>
            <consortium name="Ensembl"/>
        </authorList>
    </citation>
    <scope>IDENTIFICATION</scope>
</reference>
<dbReference type="OMA" id="WRSHPIT"/>